<dbReference type="InterPro" id="IPR022595">
    <property type="entry name" value="Enc34_ssDNA-bd"/>
</dbReference>
<protein>
    <recommendedName>
        <fullName evidence="3">DUF2815 family protein</fullName>
    </recommendedName>
</protein>
<dbReference type="Pfam" id="PF10991">
    <property type="entry name" value="Enc34_ssDNA-bd"/>
    <property type="match status" value="1"/>
</dbReference>
<dbReference type="SUPFAM" id="SSF50249">
    <property type="entry name" value="Nucleic acid-binding proteins"/>
    <property type="match status" value="1"/>
</dbReference>
<proteinExistence type="predicted"/>
<organism evidence="1 2">
    <name type="scientific">Bifidobacterium cuniculi</name>
    <dbReference type="NCBI Taxonomy" id="1688"/>
    <lineage>
        <taxon>Bacteria</taxon>
        <taxon>Bacillati</taxon>
        <taxon>Actinomycetota</taxon>
        <taxon>Actinomycetes</taxon>
        <taxon>Bifidobacteriales</taxon>
        <taxon>Bifidobacteriaceae</taxon>
        <taxon>Bifidobacterium</taxon>
    </lineage>
</organism>
<accession>A0A087B4V7</accession>
<dbReference type="InterPro" id="IPR012340">
    <property type="entry name" value="NA-bd_OB-fold"/>
</dbReference>
<dbReference type="AlphaFoldDB" id="A0A087B4V7"/>
<keyword evidence="2" id="KW-1185">Reference proteome</keyword>
<dbReference type="OrthoDB" id="9786575at2"/>
<sequence>MSDLILPEPAIATFVHLFKPSMNDKYELTLLIDKKPGTETVDGVDRTVETSADYRAIQQAVMAAIKQGCTEECGYDPKTKAKFVPFAGKDPNNPAFIKTLQLPLKDGDTDRFTRGEHNGELRKDVYPEFAGRYFIRLTTSKDLAHAQDPETGAERSLLVDFNTGRPLTMQQLYAGCWVRANIWFSPYVVNGNMGIKAVVNAVVKTGDGTPLFTMEDRDPLKGFNMPAPTVDTGGADTMGDAFAAMGVGTV</sequence>
<evidence type="ECO:0008006" key="3">
    <source>
        <dbReference type="Google" id="ProtNLM"/>
    </source>
</evidence>
<evidence type="ECO:0000313" key="1">
    <source>
        <dbReference type="EMBL" id="KFI66057.1"/>
    </source>
</evidence>
<dbReference type="RefSeq" id="WP_051920558.1">
    <property type="nucleotide sequence ID" value="NZ_JGYV01000001.1"/>
</dbReference>
<dbReference type="EMBL" id="JGYV01000001">
    <property type="protein sequence ID" value="KFI66057.1"/>
    <property type="molecule type" value="Genomic_DNA"/>
</dbReference>
<evidence type="ECO:0000313" key="2">
    <source>
        <dbReference type="Proteomes" id="UP000029067"/>
    </source>
</evidence>
<dbReference type="Proteomes" id="UP000029067">
    <property type="component" value="Unassembled WGS sequence"/>
</dbReference>
<name>A0A087B4V7_9BIFI</name>
<comment type="caution">
    <text evidence="1">The sequence shown here is derived from an EMBL/GenBank/DDBJ whole genome shotgun (WGS) entry which is preliminary data.</text>
</comment>
<dbReference type="STRING" id="1688.BCUN_0559"/>
<gene>
    <name evidence="1" type="ORF">BCUN_0559</name>
</gene>
<dbReference type="Gene3D" id="2.40.50.140">
    <property type="entry name" value="Nucleic acid-binding proteins"/>
    <property type="match status" value="1"/>
</dbReference>
<reference evidence="1 2" key="1">
    <citation type="submission" date="2014-03" db="EMBL/GenBank/DDBJ databases">
        <title>Genomics of Bifidobacteria.</title>
        <authorList>
            <person name="Ventura M."/>
            <person name="Milani C."/>
            <person name="Lugli G.A."/>
        </authorList>
    </citation>
    <scope>NUCLEOTIDE SEQUENCE [LARGE SCALE GENOMIC DNA]</scope>
    <source>
        <strain evidence="1 2">LMG 10738</strain>
    </source>
</reference>